<name>A0AAD0HPZ8_BACPU</name>
<dbReference type="RefSeq" id="WP_117731377.1">
    <property type="nucleotide sequence ID" value="NZ_CP027116.1"/>
</dbReference>
<dbReference type="HAMAP" id="MF_01940">
    <property type="entry name" value="RNA_CPDase"/>
    <property type="match status" value="1"/>
</dbReference>
<evidence type="ECO:0000313" key="4">
    <source>
        <dbReference type="Proteomes" id="UP000264960"/>
    </source>
</evidence>
<feature type="active site" description="Proton acceptor" evidence="2">
    <location>
        <position position="129"/>
    </location>
</feature>
<gene>
    <name evidence="3" type="primary">thpR</name>
    <name evidence="3" type="ORF">C5695_14870</name>
</gene>
<dbReference type="Gene3D" id="3.90.1140.10">
    <property type="entry name" value="Cyclic phosphodiesterase"/>
    <property type="match status" value="1"/>
</dbReference>
<dbReference type="EMBL" id="CP027116">
    <property type="protein sequence ID" value="AVM25068.1"/>
    <property type="molecule type" value="Genomic_DNA"/>
</dbReference>
<sequence length="183" mass="21239">MSENRHYFIGIHIPEQLAHQIKKDIDLRSGLSFQKWTAPDDYHVTLIFLGAIPNERLEKVIELLEILTNEAPVFSLELNEVGYFGTKDRPRVFFAKPNENGALMQLREKVKDAVLSAGHPVEKRPFHPHMTIARKWNADHSYANQAPLGKDPYVMEVSRITLFEIRPKETPRYHAIKQFMLHT</sequence>
<comment type="function">
    <text evidence="2">Hydrolyzes RNA 2',3'-cyclic phosphodiester to an RNA 2'-phosphomonoester.</text>
</comment>
<feature type="short sequence motif" description="HXTX 1" evidence="2">
    <location>
        <begin position="43"/>
        <end position="46"/>
    </location>
</feature>
<dbReference type="NCBIfam" id="TIGR02258">
    <property type="entry name" value="2_5_ligase"/>
    <property type="match status" value="1"/>
</dbReference>
<feature type="active site" description="Proton donor" evidence="2">
    <location>
        <position position="43"/>
    </location>
</feature>
<dbReference type="Proteomes" id="UP000264960">
    <property type="component" value="Chromosome"/>
</dbReference>
<feature type="short sequence motif" description="HXTX 2" evidence="2">
    <location>
        <begin position="129"/>
        <end position="132"/>
    </location>
</feature>
<keyword evidence="1 2" id="KW-0378">Hydrolase</keyword>
<dbReference type="PANTHER" id="PTHR35561">
    <property type="entry name" value="RNA 2',3'-CYCLIC PHOSPHODIESTERASE"/>
    <property type="match status" value="1"/>
</dbReference>
<dbReference type="GO" id="GO:0004113">
    <property type="term" value="F:2',3'-cyclic-nucleotide 3'-phosphodiesterase activity"/>
    <property type="evidence" value="ECO:0007669"/>
    <property type="project" value="InterPro"/>
</dbReference>
<protein>
    <recommendedName>
        <fullName evidence="2">RNA 2',3'-cyclic phosphodiesterase</fullName>
        <shortName evidence="2">RNA 2',3'-CPDase</shortName>
        <ecNumber evidence="2">3.1.4.58</ecNumber>
    </recommendedName>
</protein>
<organism evidence="3 4">
    <name type="scientific">Bacillus pumilus</name>
    <name type="common">Bacillus mesentericus</name>
    <dbReference type="NCBI Taxonomy" id="1408"/>
    <lineage>
        <taxon>Bacteria</taxon>
        <taxon>Bacillati</taxon>
        <taxon>Bacillota</taxon>
        <taxon>Bacilli</taxon>
        <taxon>Bacillales</taxon>
        <taxon>Bacillaceae</taxon>
        <taxon>Bacillus</taxon>
    </lineage>
</organism>
<comment type="catalytic activity">
    <reaction evidence="2">
        <text>a 3'-end 2',3'-cyclophospho-ribonucleotide-RNA + H2O = a 3'-end 2'-phospho-ribonucleotide-RNA + H(+)</text>
        <dbReference type="Rhea" id="RHEA:11828"/>
        <dbReference type="Rhea" id="RHEA-COMP:10464"/>
        <dbReference type="Rhea" id="RHEA-COMP:17353"/>
        <dbReference type="ChEBI" id="CHEBI:15377"/>
        <dbReference type="ChEBI" id="CHEBI:15378"/>
        <dbReference type="ChEBI" id="CHEBI:83064"/>
        <dbReference type="ChEBI" id="CHEBI:173113"/>
        <dbReference type="EC" id="3.1.4.58"/>
    </reaction>
</comment>
<comment type="similarity">
    <text evidence="2">Belongs to the 2H phosphoesterase superfamily. ThpR family.</text>
</comment>
<evidence type="ECO:0000256" key="1">
    <source>
        <dbReference type="ARBA" id="ARBA00022801"/>
    </source>
</evidence>
<dbReference type="EC" id="3.1.4.58" evidence="2"/>
<evidence type="ECO:0000313" key="3">
    <source>
        <dbReference type="EMBL" id="AVM25068.1"/>
    </source>
</evidence>
<proteinExistence type="inferred from homology"/>
<accession>A0AAD0HPZ8</accession>
<dbReference type="InterPro" id="IPR009097">
    <property type="entry name" value="Cyclic_Pdiesterase"/>
</dbReference>
<evidence type="ECO:0000256" key="2">
    <source>
        <dbReference type="HAMAP-Rule" id="MF_01940"/>
    </source>
</evidence>
<dbReference type="GO" id="GO:0008664">
    <property type="term" value="F:RNA 2',3'-cyclic 3'-phosphodiesterase activity"/>
    <property type="evidence" value="ECO:0007669"/>
    <property type="project" value="UniProtKB-EC"/>
</dbReference>
<dbReference type="SUPFAM" id="SSF55144">
    <property type="entry name" value="LigT-like"/>
    <property type="match status" value="1"/>
</dbReference>
<dbReference type="AlphaFoldDB" id="A0AAD0HPZ8"/>
<dbReference type="InterPro" id="IPR004175">
    <property type="entry name" value="RNA_CPDase"/>
</dbReference>
<dbReference type="PANTHER" id="PTHR35561:SF1">
    <property type="entry name" value="RNA 2',3'-CYCLIC PHOSPHODIESTERASE"/>
    <property type="match status" value="1"/>
</dbReference>
<dbReference type="Pfam" id="PF13563">
    <property type="entry name" value="2_5_RNA_ligase2"/>
    <property type="match status" value="1"/>
</dbReference>
<reference evidence="3 4" key="1">
    <citation type="submission" date="2018-02" db="EMBL/GenBank/DDBJ databases">
        <title>The complete genome of two Bacillus pumilus strains from Cuatro Cienegas, Coahuila, Mexico.</title>
        <authorList>
            <person name="Zarza E."/>
            <person name="Alcaraz L.D."/>
            <person name="Aguilar-Salinas B."/>
            <person name="Islas A."/>
            <person name="Olmedo-Alvarez G."/>
        </authorList>
    </citation>
    <scope>NUCLEOTIDE SEQUENCE [LARGE SCALE GENOMIC DNA]</scope>
    <source>
        <strain evidence="3 4">145</strain>
    </source>
</reference>